<dbReference type="Proteomes" id="UP000320404">
    <property type="component" value="Unassembled WGS sequence"/>
</dbReference>
<feature type="domain" description="EF-hand" evidence="2">
    <location>
        <begin position="59"/>
        <end position="94"/>
    </location>
</feature>
<protein>
    <submittedName>
        <fullName evidence="3">1,4-beta-xylanase</fullName>
    </submittedName>
</protein>
<dbReference type="InterPro" id="IPR029058">
    <property type="entry name" value="AB_hydrolase_fold"/>
</dbReference>
<proteinExistence type="predicted"/>
<dbReference type="AlphaFoldDB" id="A0A520RVZ9"/>
<sequence>MVGEIGKNMNAIFKWLLPLLVVLAAGFYWVWDERTNLIATMVVSQLIENLDANDDGVLSEEEGFEGMFSLLDANGDGIAEHSELLTFIVRTTQPFRWSNPPEDPSQVHPGLSHETFYSERLDEDVGYNIYLPSDYASATASSKRYPVIYYLHGGRPGNESLSIDLVDHVHEAVQSGSVSPLIFVWVNGGEVSHYNYAQSPGEDVFIKELIPHIDATYRTIAARDGRALQGFSQGGRGVTRIMFKYPELFVSAAPGGAGYAVEKQIQTNGGVEVDTRQGADAAALDFGAGNDAYSLAELYANNSNERTLHIMIWGGERGFNYAAILEYVDYLDGLGVQTDRLFAPTVDHNPFLFYEARGVELLRFHDRHWVS</sequence>
<keyword evidence="1" id="KW-1133">Transmembrane helix</keyword>
<evidence type="ECO:0000256" key="1">
    <source>
        <dbReference type="SAM" id="Phobius"/>
    </source>
</evidence>
<keyword evidence="1" id="KW-0472">Membrane</keyword>
<organism evidence="3 4">
    <name type="scientific">OM182 bacterium</name>
    <dbReference type="NCBI Taxonomy" id="2510334"/>
    <lineage>
        <taxon>Bacteria</taxon>
        <taxon>Pseudomonadati</taxon>
        <taxon>Pseudomonadota</taxon>
        <taxon>Gammaproteobacteria</taxon>
        <taxon>OMG group</taxon>
        <taxon>OM182 clade</taxon>
    </lineage>
</organism>
<dbReference type="InterPro" id="IPR000801">
    <property type="entry name" value="Esterase-like"/>
</dbReference>
<reference evidence="3 4" key="1">
    <citation type="submission" date="2019-02" db="EMBL/GenBank/DDBJ databases">
        <title>Prokaryotic population dynamics and viral predation in marine succession experiment using metagenomics: the confinement effect.</title>
        <authorList>
            <person name="Haro-Moreno J.M."/>
            <person name="Rodriguez-Valera F."/>
            <person name="Lopez-Perez M."/>
        </authorList>
    </citation>
    <scope>NUCLEOTIDE SEQUENCE [LARGE SCALE GENOMIC DNA]</scope>
    <source>
        <strain evidence="3">MED-G158</strain>
    </source>
</reference>
<keyword evidence="3" id="KW-0378">Hydrolase</keyword>
<feature type="transmembrane region" description="Helical" evidence="1">
    <location>
        <begin position="12"/>
        <end position="31"/>
    </location>
</feature>
<comment type="caution">
    <text evidence="3">The sequence shown here is derived from an EMBL/GenBank/DDBJ whole genome shotgun (WGS) entry which is preliminary data.</text>
</comment>
<dbReference type="GO" id="GO:0045493">
    <property type="term" value="P:xylan catabolic process"/>
    <property type="evidence" value="ECO:0007669"/>
    <property type="project" value="UniProtKB-KW"/>
</dbReference>
<dbReference type="InterPro" id="IPR050583">
    <property type="entry name" value="Mycobacterial_A85_antigen"/>
</dbReference>
<dbReference type="SUPFAM" id="SSF47473">
    <property type="entry name" value="EF-hand"/>
    <property type="match status" value="1"/>
</dbReference>
<dbReference type="InterPro" id="IPR002048">
    <property type="entry name" value="EF_hand_dom"/>
</dbReference>
<dbReference type="GO" id="GO:0016747">
    <property type="term" value="F:acyltransferase activity, transferring groups other than amino-acyl groups"/>
    <property type="evidence" value="ECO:0007669"/>
    <property type="project" value="TreeGrafter"/>
</dbReference>
<evidence type="ECO:0000313" key="3">
    <source>
        <dbReference type="EMBL" id="RZO74423.1"/>
    </source>
</evidence>
<dbReference type="Gene3D" id="1.10.238.10">
    <property type="entry name" value="EF-hand"/>
    <property type="match status" value="1"/>
</dbReference>
<dbReference type="InterPro" id="IPR011992">
    <property type="entry name" value="EF-hand-dom_pair"/>
</dbReference>
<keyword evidence="1" id="KW-0812">Transmembrane</keyword>
<accession>A0A520RVZ9</accession>
<keyword evidence="3" id="KW-0326">Glycosidase</keyword>
<evidence type="ECO:0000313" key="4">
    <source>
        <dbReference type="Proteomes" id="UP000320404"/>
    </source>
</evidence>
<name>A0A520RVZ9_9GAMM</name>
<dbReference type="PANTHER" id="PTHR48098">
    <property type="entry name" value="ENTEROCHELIN ESTERASE-RELATED"/>
    <property type="match status" value="1"/>
</dbReference>
<gene>
    <name evidence="3" type="ORF">EVA69_05915</name>
</gene>
<dbReference type="GO" id="GO:0016798">
    <property type="term" value="F:hydrolase activity, acting on glycosyl bonds"/>
    <property type="evidence" value="ECO:0007669"/>
    <property type="project" value="UniProtKB-KW"/>
</dbReference>
<keyword evidence="3" id="KW-0624">Polysaccharide degradation</keyword>
<dbReference type="Pfam" id="PF00756">
    <property type="entry name" value="Esterase"/>
    <property type="match status" value="1"/>
</dbReference>
<dbReference type="SUPFAM" id="SSF53474">
    <property type="entry name" value="alpha/beta-Hydrolases"/>
    <property type="match status" value="1"/>
</dbReference>
<dbReference type="Gene3D" id="3.40.50.1820">
    <property type="entry name" value="alpha/beta hydrolase"/>
    <property type="match status" value="1"/>
</dbReference>
<dbReference type="GO" id="GO:0005509">
    <property type="term" value="F:calcium ion binding"/>
    <property type="evidence" value="ECO:0007669"/>
    <property type="project" value="InterPro"/>
</dbReference>
<keyword evidence="3" id="KW-0119">Carbohydrate metabolism</keyword>
<evidence type="ECO:0000259" key="2">
    <source>
        <dbReference type="PROSITE" id="PS50222"/>
    </source>
</evidence>
<dbReference type="EMBL" id="SHAH01000101">
    <property type="protein sequence ID" value="RZO74423.1"/>
    <property type="molecule type" value="Genomic_DNA"/>
</dbReference>
<keyword evidence="3" id="KW-0858">Xylan degradation</keyword>
<dbReference type="PROSITE" id="PS50222">
    <property type="entry name" value="EF_HAND_2"/>
    <property type="match status" value="1"/>
</dbReference>
<dbReference type="PANTHER" id="PTHR48098:SF1">
    <property type="entry name" value="DIACYLGLYCEROL ACYLTRANSFERASE_MYCOLYLTRANSFERASE AG85A"/>
    <property type="match status" value="1"/>
</dbReference>